<evidence type="ECO:0000313" key="6">
    <source>
        <dbReference type="EMBL" id="TRY68895.1"/>
    </source>
</evidence>
<dbReference type="SMART" id="SM01296">
    <property type="entry name" value="N2227"/>
    <property type="match status" value="1"/>
</dbReference>
<dbReference type="OMA" id="GSMSMCA"/>
<keyword evidence="3" id="KW-0489">Methyltransferase</keyword>
<dbReference type="AlphaFoldDB" id="A0A553NTX3"/>
<dbReference type="PANTHER" id="PTHR12303">
    <property type="entry name" value="CARNOSINE N-METHYLTRANSFERASE"/>
    <property type="match status" value="1"/>
</dbReference>
<dbReference type="STRING" id="6832.A0A553NTX3"/>
<protein>
    <recommendedName>
        <fullName evidence="2">carnosine N-methyltransferase</fullName>
        <ecNumber evidence="2">2.1.1.22</ecNumber>
    </recommendedName>
</protein>
<dbReference type="Proteomes" id="UP000318571">
    <property type="component" value="Chromosome 1"/>
</dbReference>
<dbReference type="InterPro" id="IPR029063">
    <property type="entry name" value="SAM-dependent_MTases_sf"/>
</dbReference>
<dbReference type="GO" id="GO:0005634">
    <property type="term" value="C:nucleus"/>
    <property type="evidence" value="ECO:0007669"/>
    <property type="project" value="TreeGrafter"/>
</dbReference>
<accession>A0A553NTX3</accession>
<dbReference type="Gene3D" id="3.40.50.150">
    <property type="entry name" value="Vaccinia Virus protein VP39"/>
    <property type="match status" value="1"/>
</dbReference>
<reference evidence="6 7" key="1">
    <citation type="journal article" date="2018" name="Nat. Ecol. Evol.">
        <title>Genomic signatures of mitonuclear coevolution across populations of Tigriopus californicus.</title>
        <authorList>
            <person name="Barreto F.S."/>
            <person name="Watson E.T."/>
            <person name="Lima T.G."/>
            <person name="Willett C.S."/>
            <person name="Edmands S."/>
            <person name="Li W."/>
            <person name="Burton R.S."/>
        </authorList>
    </citation>
    <scope>NUCLEOTIDE SEQUENCE [LARGE SCALE GENOMIC DNA]</scope>
    <source>
        <strain evidence="6 7">San Diego</strain>
    </source>
</reference>
<dbReference type="SUPFAM" id="SSF53335">
    <property type="entry name" value="S-adenosyl-L-methionine-dependent methyltransferases"/>
    <property type="match status" value="1"/>
</dbReference>
<dbReference type="EMBL" id="VCGU01000010">
    <property type="protein sequence ID" value="TRY68895.1"/>
    <property type="molecule type" value="Genomic_DNA"/>
</dbReference>
<keyword evidence="4" id="KW-0808">Transferase</keyword>
<evidence type="ECO:0000313" key="7">
    <source>
        <dbReference type="Proteomes" id="UP000318571"/>
    </source>
</evidence>
<keyword evidence="7" id="KW-1185">Reference proteome</keyword>
<evidence type="ECO:0000256" key="1">
    <source>
        <dbReference type="ARBA" id="ARBA00010086"/>
    </source>
</evidence>
<dbReference type="GO" id="GO:0032259">
    <property type="term" value="P:methylation"/>
    <property type="evidence" value="ECO:0007669"/>
    <property type="project" value="UniProtKB-KW"/>
</dbReference>
<comment type="caution">
    <text evidence="6">The sequence shown here is derived from an EMBL/GenBank/DDBJ whole genome shotgun (WGS) entry which is preliminary data.</text>
</comment>
<sequence>MDVDQRTCRTNTEEEEKAHFKRILNALQAYKNDSMTRLSRTRHHFSQLPAHQHALLTQLAYPSQLDRLAELIDQNHQVITEMIADAASMFLNVDPDPELVPRGKSSQVSTRPEDIEKIHSTLKQFARDWSQEGAKERQQAYMPIIEELQEAFPEKRGVKILVPGAGLGRLAFDIAQAGFDCQGNEFSLFMLFASNFVLNKCRTVECYTIYPWIHNFTNNMSMQDMGQAVSFPDVNPNEIPDEVNFSMTAGDFLDVYSDPEYRESQDCVATCFFLDCANNILDFIELIHKILKPGGRWINLGPLLYHFSDIPGEFSIEPSYDIVKGAIQSSGFEFLKEKTGVKANYTQNVQSMLQYEYRCVFFHCQKTAK</sequence>
<dbReference type="EC" id="2.1.1.22" evidence="2"/>
<evidence type="ECO:0000256" key="3">
    <source>
        <dbReference type="ARBA" id="ARBA00022603"/>
    </source>
</evidence>
<dbReference type="Pfam" id="PF07942">
    <property type="entry name" value="CARME"/>
    <property type="match status" value="1"/>
</dbReference>
<organism evidence="6 7">
    <name type="scientific">Tigriopus californicus</name>
    <name type="common">Marine copepod</name>
    <dbReference type="NCBI Taxonomy" id="6832"/>
    <lineage>
        <taxon>Eukaryota</taxon>
        <taxon>Metazoa</taxon>
        <taxon>Ecdysozoa</taxon>
        <taxon>Arthropoda</taxon>
        <taxon>Crustacea</taxon>
        <taxon>Multicrustacea</taxon>
        <taxon>Hexanauplia</taxon>
        <taxon>Copepoda</taxon>
        <taxon>Harpacticoida</taxon>
        <taxon>Harpacticidae</taxon>
        <taxon>Tigriopus</taxon>
    </lineage>
</organism>
<dbReference type="InterPro" id="IPR012901">
    <property type="entry name" value="CARME"/>
</dbReference>
<evidence type="ECO:0000256" key="5">
    <source>
        <dbReference type="ARBA" id="ARBA00022691"/>
    </source>
</evidence>
<dbReference type="GO" id="GO:0005829">
    <property type="term" value="C:cytosol"/>
    <property type="evidence" value="ECO:0007669"/>
    <property type="project" value="TreeGrafter"/>
</dbReference>
<gene>
    <name evidence="6" type="ORF">TCAL_04679</name>
</gene>
<dbReference type="GO" id="GO:0030735">
    <property type="term" value="F:carnosine N-methyltransferase activity"/>
    <property type="evidence" value="ECO:0007669"/>
    <property type="project" value="UniProtKB-EC"/>
</dbReference>
<dbReference type="GO" id="GO:0035498">
    <property type="term" value="P:carnosine metabolic process"/>
    <property type="evidence" value="ECO:0007669"/>
    <property type="project" value="TreeGrafter"/>
</dbReference>
<evidence type="ECO:0000256" key="2">
    <source>
        <dbReference type="ARBA" id="ARBA00012003"/>
    </source>
</evidence>
<evidence type="ECO:0000256" key="4">
    <source>
        <dbReference type="ARBA" id="ARBA00022679"/>
    </source>
</evidence>
<comment type="similarity">
    <text evidence="1">Belongs to the carnosine N-methyltransferase family.</text>
</comment>
<proteinExistence type="inferred from homology"/>
<name>A0A553NTX3_TIGCA</name>
<keyword evidence="5" id="KW-0949">S-adenosyl-L-methionine</keyword>
<dbReference type="PANTHER" id="PTHR12303:SF6">
    <property type="entry name" value="CARNOSINE N-METHYLTRANSFERASE"/>
    <property type="match status" value="1"/>
</dbReference>